<feature type="domain" description="Bacillithiol biosynthesis BshC N-terminal Rossmann-like" evidence="3">
    <location>
        <begin position="1"/>
        <end position="374"/>
    </location>
</feature>
<accession>A0ABW3RDB1</accession>
<comment type="caution">
    <text evidence="5">The sequence shown here is derived from an EMBL/GenBank/DDBJ whole genome shotgun (WGS) entry which is preliminary data.</text>
</comment>
<evidence type="ECO:0000313" key="5">
    <source>
        <dbReference type="EMBL" id="MFD1162963.1"/>
    </source>
</evidence>
<keyword evidence="1 2" id="KW-0436">Ligase</keyword>
<dbReference type="RefSeq" id="WP_311939926.1">
    <property type="nucleotide sequence ID" value="NZ_JAVSCK010000003.1"/>
</dbReference>
<evidence type="ECO:0000313" key="6">
    <source>
        <dbReference type="Proteomes" id="UP001597163"/>
    </source>
</evidence>
<sequence length="532" mass="62322">MHQNYIPFRDTGYFSSLISDYLDEKSELNPFYNRFPNLENFKAQMEEKRHSELVSETHRKILASVLSQQYQNIEASKQTLQNIEWLKAENTFTITTGHQLNLFTGPLYFLYKIISTINLTKQLKEAYPKNNFVPVYWMATEDHDFEEINYFNFKGKKIQWNHQSNGAVGELQTDGLDKVFELFSKELGHGKNADYLKQLFEDAYIKHSNLTDATRFLANALFTDYGLVIIDANEADLKRQFIPFLEDELLNQTSHKSVSKTNEAISKDYGIQVNPREINLFYLKENLRERIVFEDDIYKVLNTDISWRKNEVQKELLEHPERFSPNVIMRPLYQEVILPNLCYIGGGGELAYWFQLKQFFNTVKVPFPILLLRNSVLIQTEKQQEKLDKLHISKADIFLKPDAFINKKVRQISDIDIDFSPQKAQLKTQFEALYQMAEQTDKSFLGAVKAQEVKQLKGLDNLEKRLLKAQKRQLADQVSRMRDLQRVLFPNGSLQERNTNFSEFYLEYGESLIVKLIENLKPLKGDFSILTF</sequence>
<dbReference type="EC" id="6.-.-.-" evidence="2"/>
<dbReference type="InterPro" id="IPR011199">
    <property type="entry name" value="Bacillithiol_biosynth_BshC"/>
</dbReference>
<dbReference type="Pfam" id="PF10079">
    <property type="entry name" value="Rossmann-like_BshC"/>
    <property type="match status" value="1"/>
</dbReference>
<dbReference type="Proteomes" id="UP001597163">
    <property type="component" value="Unassembled WGS sequence"/>
</dbReference>
<dbReference type="InterPro" id="IPR055398">
    <property type="entry name" value="Rossmann-like_BshC"/>
</dbReference>
<organism evidence="5 6">
    <name type="scientific">Hwangdonia seohaensis</name>
    <dbReference type="NCBI Taxonomy" id="1240727"/>
    <lineage>
        <taxon>Bacteria</taxon>
        <taxon>Pseudomonadati</taxon>
        <taxon>Bacteroidota</taxon>
        <taxon>Flavobacteriia</taxon>
        <taxon>Flavobacteriales</taxon>
        <taxon>Flavobacteriaceae</taxon>
        <taxon>Hwangdonia</taxon>
    </lineage>
</organism>
<evidence type="ECO:0000259" key="3">
    <source>
        <dbReference type="Pfam" id="PF10079"/>
    </source>
</evidence>
<comment type="similarity">
    <text evidence="2">Belongs to the BshC family.</text>
</comment>
<evidence type="ECO:0000256" key="2">
    <source>
        <dbReference type="HAMAP-Rule" id="MF_01867"/>
    </source>
</evidence>
<dbReference type="InterPro" id="IPR055399">
    <property type="entry name" value="CC_BshC"/>
</dbReference>
<gene>
    <name evidence="2 5" type="primary">bshC</name>
    <name evidence="5" type="ORF">ACFQ2E_11075</name>
</gene>
<keyword evidence="6" id="KW-1185">Reference proteome</keyword>
<feature type="domain" description="Bacillithiol biosynthesis BshC C-terminal coiled-coil" evidence="4">
    <location>
        <begin position="377"/>
        <end position="531"/>
    </location>
</feature>
<name>A0ABW3RDB1_9FLAO</name>
<proteinExistence type="inferred from homology"/>
<evidence type="ECO:0000259" key="4">
    <source>
        <dbReference type="Pfam" id="PF24850"/>
    </source>
</evidence>
<dbReference type="Pfam" id="PF24850">
    <property type="entry name" value="CC_BshC"/>
    <property type="match status" value="1"/>
</dbReference>
<dbReference type="PIRSF" id="PIRSF012535">
    <property type="entry name" value="UCP012535"/>
    <property type="match status" value="1"/>
</dbReference>
<reference evidence="6" key="1">
    <citation type="journal article" date="2019" name="Int. J. Syst. Evol. Microbiol.">
        <title>The Global Catalogue of Microorganisms (GCM) 10K type strain sequencing project: providing services to taxonomists for standard genome sequencing and annotation.</title>
        <authorList>
            <consortium name="The Broad Institute Genomics Platform"/>
            <consortium name="The Broad Institute Genome Sequencing Center for Infectious Disease"/>
            <person name="Wu L."/>
            <person name="Ma J."/>
        </authorList>
    </citation>
    <scope>NUCLEOTIDE SEQUENCE [LARGE SCALE GENOMIC DNA]</scope>
    <source>
        <strain evidence="6">CCUG 63246</strain>
    </source>
</reference>
<protein>
    <recommendedName>
        <fullName evidence="2">Putative cysteine ligase BshC</fullName>
        <ecNumber evidence="2">6.-.-.-</ecNumber>
    </recommendedName>
</protein>
<dbReference type="HAMAP" id="MF_01867">
    <property type="entry name" value="BshC"/>
    <property type="match status" value="1"/>
</dbReference>
<dbReference type="EMBL" id="JBHTLJ010000003">
    <property type="protein sequence ID" value="MFD1162963.1"/>
    <property type="molecule type" value="Genomic_DNA"/>
</dbReference>
<dbReference type="NCBIfam" id="TIGR03998">
    <property type="entry name" value="thiol_BshC"/>
    <property type="match status" value="1"/>
</dbReference>
<evidence type="ECO:0000256" key="1">
    <source>
        <dbReference type="ARBA" id="ARBA00022598"/>
    </source>
</evidence>